<keyword evidence="4" id="KW-0802">TPR repeat</keyword>
<dbReference type="InterPro" id="IPR011990">
    <property type="entry name" value="TPR-like_helical_dom_sf"/>
</dbReference>
<reference evidence="5 6" key="1">
    <citation type="submission" date="2024-03" db="EMBL/GenBank/DDBJ databases">
        <title>Novel species of the genus Variovorax.</title>
        <authorList>
            <person name="Liu Q."/>
            <person name="Xin Y.-H."/>
        </authorList>
    </citation>
    <scope>NUCLEOTIDE SEQUENCE [LARGE SCALE GENOMIC DNA]</scope>
    <source>
        <strain evidence="5 6">KACC 18901</strain>
    </source>
</reference>
<comment type="caution">
    <text evidence="5">The sequence shown here is derived from an EMBL/GenBank/DDBJ whole genome shotgun (WGS) entry which is preliminary data.</text>
</comment>
<evidence type="ECO:0000256" key="3">
    <source>
        <dbReference type="ARBA" id="ARBA00022737"/>
    </source>
</evidence>
<name>A0ABU8X2N1_9BURK</name>
<keyword evidence="6" id="KW-1185">Reference proteome</keyword>
<evidence type="ECO:0000256" key="4">
    <source>
        <dbReference type="ARBA" id="ARBA00022803"/>
    </source>
</evidence>
<proteinExistence type="inferred from homology"/>
<dbReference type="EMBL" id="JBBKZS010000001">
    <property type="protein sequence ID" value="MEJ8852967.1"/>
    <property type="molecule type" value="Genomic_DNA"/>
</dbReference>
<dbReference type="PANTHER" id="PTHR16263:SF4">
    <property type="entry name" value="TETRATRICOPEPTIDE REPEAT PROTEIN 38"/>
    <property type="match status" value="1"/>
</dbReference>
<dbReference type="PANTHER" id="PTHR16263">
    <property type="entry name" value="TETRATRICOPEPTIDE REPEAT PROTEIN 38"/>
    <property type="match status" value="1"/>
</dbReference>
<comment type="similarity">
    <text evidence="1">Belongs to the TTC38 family.</text>
</comment>
<keyword evidence="3" id="KW-0677">Repeat</keyword>
<dbReference type="CDD" id="cd05804">
    <property type="entry name" value="StaR_like"/>
    <property type="match status" value="1"/>
</dbReference>
<sequence>MSGATDARGCRITGATPAALLAYERSLAAFQNWRAGAEVDVNLALEAAPGFVMAHVLRAWQFLCSRDPRRVRLARPLFASAAALPSSLREQRHLTAIAAVLGDDYEGAKAALGALLKLHPRDVLALQVAHALDHVTGDLVAMRERVAAVLPHWSYSMPGYHAVLGMHAFSLEESGEYERAEAAAHAALNANALNARAHHALAHVFEMTDRADEGVRWLDRHADAWGTDTVVATHCRWHLALFHLARGDVDAALALHDQYMGAGPAADLSDLIDSAALLWRVELAGGDPGARWAPLAQAWAPRIDDGFCSFNDLHAALAFVGARDWDSAKRLEESLVRAQRLPTRHGETTRQLGLNACRALIAFGQGDDALAITLLASLPLMAHRLGGSHAQRDVLHLTLQKAIDRMRRPARRLVHFGSATNWEEPEALAGLR</sequence>
<evidence type="ECO:0000256" key="1">
    <source>
        <dbReference type="ARBA" id="ARBA00005857"/>
    </source>
</evidence>
<dbReference type="RefSeq" id="WP_340333081.1">
    <property type="nucleotide sequence ID" value="NZ_JBBKZS010000001.1"/>
</dbReference>
<accession>A0ABU8X2N1</accession>
<gene>
    <name evidence="5" type="ORF">WKW79_00210</name>
</gene>
<evidence type="ECO:0000256" key="2">
    <source>
        <dbReference type="ARBA" id="ARBA00019992"/>
    </source>
</evidence>
<dbReference type="Proteomes" id="UP001367030">
    <property type="component" value="Unassembled WGS sequence"/>
</dbReference>
<evidence type="ECO:0000313" key="6">
    <source>
        <dbReference type="Proteomes" id="UP001367030"/>
    </source>
</evidence>
<protein>
    <recommendedName>
        <fullName evidence="2">Tetratricopeptide repeat protein 38</fullName>
    </recommendedName>
</protein>
<evidence type="ECO:0000313" key="5">
    <source>
        <dbReference type="EMBL" id="MEJ8852967.1"/>
    </source>
</evidence>
<dbReference type="InterPro" id="IPR033891">
    <property type="entry name" value="TTC38"/>
</dbReference>
<dbReference type="Gene3D" id="1.25.40.10">
    <property type="entry name" value="Tetratricopeptide repeat domain"/>
    <property type="match status" value="1"/>
</dbReference>
<dbReference type="SUPFAM" id="SSF48452">
    <property type="entry name" value="TPR-like"/>
    <property type="match status" value="2"/>
</dbReference>
<organism evidence="5 6">
    <name type="scientific">Variovorax robiniae</name>
    <dbReference type="NCBI Taxonomy" id="1836199"/>
    <lineage>
        <taxon>Bacteria</taxon>
        <taxon>Pseudomonadati</taxon>
        <taxon>Pseudomonadota</taxon>
        <taxon>Betaproteobacteria</taxon>
        <taxon>Burkholderiales</taxon>
        <taxon>Comamonadaceae</taxon>
        <taxon>Variovorax</taxon>
    </lineage>
</organism>